<dbReference type="AlphaFoldDB" id="H0E156"/>
<feature type="transmembrane region" description="Helical" evidence="9">
    <location>
        <begin position="222"/>
        <end position="239"/>
    </location>
</feature>
<dbReference type="Pfam" id="PF13231">
    <property type="entry name" value="PMT_2"/>
    <property type="match status" value="1"/>
</dbReference>
<comment type="subcellular location">
    <subcellularLocation>
        <location evidence="1">Cell membrane</location>
        <topology evidence="1">Multi-pass membrane protein</topology>
    </subcellularLocation>
</comment>
<evidence type="ECO:0000259" key="10">
    <source>
        <dbReference type="Pfam" id="PF13231"/>
    </source>
</evidence>
<reference evidence="11 12" key="1">
    <citation type="journal article" date="2013" name="Biodegradation">
        <title>Quantitative proteomic analysis of ibuprofen-degrading Patulibacter sp. strain I11.</title>
        <authorList>
            <person name="Almeida B."/>
            <person name="Kjeldal H."/>
            <person name="Lolas I."/>
            <person name="Knudsen A.D."/>
            <person name="Carvalho G."/>
            <person name="Nielsen K.L."/>
            <person name="Barreto Crespo M.T."/>
            <person name="Stensballe A."/>
            <person name="Nielsen J.L."/>
        </authorList>
    </citation>
    <scope>NUCLEOTIDE SEQUENCE [LARGE SCALE GENOMIC DNA]</scope>
    <source>
        <strain evidence="11 12">I11</strain>
    </source>
</reference>
<evidence type="ECO:0000256" key="4">
    <source>
        <dbReference type="ARBA" id="ARBA00022679"/>
    </source>
</evidence>
<keyword evidence="5 9" id="KW-0812">Transmembrane</keyword>
<keyword evidence="3" id="KW-0328">Glycosyltransferase</keyword>
<dbReference type="PANTHER" id="PTHR33908">
    <property type="entry name" value="MANNOSYLTRANSFERASE YKCB-RELATED"/>
    <property type="match status" value="1"/>
</dbReference>
<proteinExistence type="predicted"/>
<feature type="transmembrane region" description="Helical" evidence="9">
    <location>
        <begin position="153"/>
        <end position="170"/>
    </location>
</feature>
<sequence length="464" mass="49761">MMPRLRLVPRSAWIALLLVLLVGGGIRFDQARHPIKGKELSADARSYATIAQHLALTGNYSGTNGKVKALHWPPGTPQVFALAYKLQPGKHPTHRDDTRVLNYAQWAISTLTILVLFVLGWALAGPWTGVVAAALLAFYPPAFWGPSNLLSEPLGALMVTSAFAAVALAWRTRLLPWWGTAGALFGGVLLTRTDLLFVPPLVAVLALVVLGNTVGWKRGGQAAAALLACCAIVVLPWTIQASDTAGKLVPVTSGGGSAFFVGTYLPGNGSTYDMKYAMLRQIRAKHPKYAKTGYKQIPAAIVLDDVAHRHPELDRDAALMKEAKKNLKDAALHHPVELAGMFSFKIGKMWFRATLGGSSTPMPLLRIYHVVLILAAFFGLLYGLLRRRDPALGAILLGLATATGVHMIAVAHGRYNLPLMPILIAAGCAGWTVLIRDWRNRRPRPAPAPSEPAAGPPSTPAAVV</sequence>
<evidence type="ECO:0000256" key="5">
    <source>
        <dbReference type="ARBA" id="ARBA00022692"/>
    </source>
</evidence>
<feature type="compositionally biased region" description="Pro residues" evidence="8">
    <location>
        <begin position="445"/>
        <end position="464"/>
    </location>
</feature>
<feature type="transmembrane region" description="Helical" evidence="9">
    <location>
        <begin position="197"/>
        <end position="215"/>
    </location>
</feature>
<organism evidence="11 12">
    <name type="scientific">Patulibacter medicamentivorans</name>
    <dbReference type="NCBI Taxonomy" id="1097667"/>
    <lineage>
        <taxon>Bacteria</taxon>
        <taxon>Bacillati</taxon>
        <taxon>Actinomycetota</taxon>
        <taxon>Thermoleophilia</taxon>
        <taxon>Solirubrobacterales</taxon>
        <taxon>Patulibacteraceae</taxon>
        <taxon>Patulibacter</taxon>
    </lineage>
</organism>
<feature type="transmembrane region" description="Helical" evidence="9">
    <location>
        <begin position="417"/>
        <end position="435"/>
    </location>
</feature>
<keyword evidence="6 9" id="KW-1133">Transmembrane helix</keyword>
<evidence type="ECO:0000313" key="12">
    <source>
        <dbReference type="Proteomes" id="UP000005143"/>
    </source>
</evidence>
<evidence type="ECO:0000256" key="3">
    <source>
        <dbReference type="ARBA" id="ARBA00022676"/>
    </source>
</evidence>
<evidence type="ECO:0000256" key="8">
    <source>
        <dbReference type="SAM" id="MobiDB-lite"/>
    </source>
</evidence>
<dbReference type="GO" id="GO:0005886">
    <property type="term" value="C:plasma membrane"/>
    <property type="evidence" value="ECO:0007669"/>
    <property type="project" value="UniProtKB-SubCell"/>
</dbReference>
<evidence type="ECO:0000256" key="7">
    <source>
        <dbReference type="ARBA" id="ARBA00023136"/>
    </source>
</evidence>
<keyword evidence="12" id="KW-1185">Reference proteome</keyword>
<protein>
    <recommendedName>
        <fullName evidence="10">Glycosyltransferase RgtA/B/C/D-like domain-containing protein</fullName>
    </recommendedName>
</protein>
<gene>
    <name evidence="11" type="ORF">PAI11_05160</name>
</gene>
<dbReference type="EMBL" id="AGUD01000018">
    <property type="protein sequence ID" value="EHN12576.1"/>
    <property type="molecule type" value="Genomic_DNA"/>
</dbReference>
<keyword evidence="4" id="KW-0808">Transferase</keyword>
<feature type="region of interest" description="Disordered" evidence="8">
    <location>
        <begin position="444"/>
        <end position="464"/>
    </location>
</feature>
<evidence type="ECO:0000256" key="1">
    <source>
        <dbReference type="ARBA" id="ARBA00004651"/>
    </source>
</evidence>
<feature type="transmembrane region" description="Helical" evidence="9">
    <location>
        <begin position="392"/>
        <end position="411"/>
    </location>
</feature>
<dbReference type="GO" id="GO:0009103">
    <property type="term" value="P:lipopolysaccharide biosynthetic process"/>
    <property type="evidence" value="ECO:0007669"/>
    <property type="project" value="UniProtKB-ARBA"/>
</dbReference>
<keyword evidence="2" id="KW-1003">Cell membrane</keyword>
<dbReference type="InterPro" id="IPR050297">
    <property type="entry name" value="LipidA_mod_glycosyltrf_83"/>
</dbReference>
<accession>H0E156</accession>
<dbReference type="InterPro" id="IPR038731">
    <property type="entry name" value="RgtA/B/C-like"/>
</dbReference>
<comment type="caution">
    <text evidence="11">The sequence shown here is derived from an EMBL/GenBank/DDBJ whole genome shotgun (WGS) entry which is preliminary data.</text>
</comment>
<name>H0E156_9ACTN</name>
<feature type="domain" description="Glycosyltransferase RgtA/B/C/D-like" evidence="10">
    <location>
        <begin position="99"/>
        <end position="237"/>
    </location>
</feature>
<dbReference type="GO" id="GO:0016763">
    <property type="term" value="F:pentosyltransferase activity"/>
    <property type="evidence" value="ECO:0007669"/>
    <property type="project" value="TreeGrafter"/>
</dbReference>
<evidence type="ECO:0000256" key="9">
    <source>
        <dbReference type="SAM" id="Phobius"/>
    </source>
</evidence>
<evidence type="ECO:0000313" key="11">
    <source>
        <dbReference type="EMBL" id="EHN12576.1"/>
    </source>
</evidence>
<feature type="transmembrane region" description="Helical" evidence="9">
    <location>
        <begin position="175"/>
        <end position="191"/>
    </location>
</feature>
<evidence type="ECO:0000256" key="2">
    <source>
        <dbReference type="ARBA" id="ARBA00022475"/>
    </source>
</evidence>
<feature type="transmembrane region" description="Helical" evidence="9">
    <location>
        <begin position="367"/>
        <end position="385"/>
    </location>
</feature>
<keyword evidence="7 9" id="KW-0472">Membrane</keyword>
<evidence type="ECO:0000256" key="6">
    <source>
        <dbReference type="ARBA" id="ARBA00022989"/>
    </source>
</evidence>
<dbReference type="Proteomes" id="UP000005143">
    <property type="component" value="Unassembled WGS sequence"/>
</dbReference>
<dbReference type="PANTHER" id="PTHR33908:SF11">
    <property type="entry name" value="MEMBRANE PROTEIN"/>
    <property type="match status" value="1"/>
</dbReference>